<dbReference type="AlphaFoldDB" id="A0A7W6CPQ7"/>
<keyword evidence="4" id="KW-1185">Reference proteome</keyword>
<dbReference type="InterPro" id="IPR011992">
    <property type="entry name" value="EF-hand-dom_pair"/>
</dbReference>
<dbReference type="InterPro" id="IPR018247">
    <property type="entry name" value="EF_Hand_1_Ca_BS"/>
</dbReference>
<accession>A0A7W6CPQ7</accession>
<protein>
    <submittedName>
        <fullName evidence="3">Ca2+-binding EF-hand superfamily protein</fullName>
    </submittedName>
</protein>
<reference evidence="3 4" key="1">
    <citation type="submission" date="2020-08" db="EMBL/GenBank/DDBJ databases">
        <title>Genomic Encyclopedia of Type Strains, Phase IV (KMG-IV): sequencing the most valuable type-strain genomes for metagenomic binning, comparative biology and taxonomic classification.</title>
        <authorList>
            <person name="Goeker M."/>
        </authorList>
    </citation>
    <scope>NUCLEOTIDE SEQUENCE [LARGE SCALE GENOMIC DNA]</scope>
    <source>
        <strain evidence="3 4">DSM 27057</strain>
    </source>
</reference>
<dbReference type="PROSITE" id="PS00018">
    <property type="entry name" value="EF_HAND_1"/>
    <property type="match status" value="2"/>
</dbReference>
<evidence type="ECO:0000256" key="1">
    <source>
        <dbReference type="SAM" id="SignalP"/>
    </source>
</evidence>
<feature type="domain" description="EF-hand" evidence="2">
    <location>
        <begin position="79"/>
        <end position="114"/>
    </location>
</feature>
<dbReference type="SUPFAM" id="SSF47473">
    <property type="entry name" value="EF-hand"/>
    <property type="match status" value="1"/>
</dbReference>
<keyword evidence="1" id="KW-0732">Signal</keyword>
<name>A0A7W6CPQ7_9SPHN</name>
<organism evidence="3 4">
    <name type="scientific">Novosphingobium sediminicola</name>
    <dbReference type="NCBI Taxonomy" id="563162"/>
    <lineage>
        <taxon>Bacteria</taxon>
        <taxon>Pseudomonadati</taxon>
        <taxon>Pseudomonadota</taxon>
        <taxon>Alphaproteobacteria</taxon>
        <taxon>Sphingomonadales</taxon>
        <taxon>Sphingomonadaceae</taxon>
        <taxon>Novosphingobium</taxon>
    </lineage>
</organism>
<proteinExistence type="predicted"/>
<feature type="domain" description="EF-hand" evidence="2">
    <location>
        <begin position="23"/>
        <end position="58"/>
    </location>
</feature>
<feature type="chain" id="PRO_5030908875" evidence="1">
    <location>
        <begin position="19"/>
        <end position="141"/>
    </location>
</feature>
<gene>
    <name evidence="3" type="ORF">GGR38_004639</name>
</gene>
<dbReference type="CDD" id="cd00051">
    <property type="entry name" value="EFh"/>
    <property type="match status" value="1"/>
</dbReference>
<dbReference type="RefSeq" id="WP_183629170.1">
    <property type="nucleotide sequence ID" value="NZ_JACIDX010000029.1"/>
</dbReference>
<evidence type="ECO:0000259" key="2">
    <source>
        <dbReference type="PROSITE" id="PS50222"/>
    </source>
</evidence>
<dbReference type="Pfam" id="PF13202">
    <property type="entry name" value="EF-hand_5"/>
    <property type="match status" value="1"/>
</dbReference>
<dbReference type="GO" id="GO:0005509">
    <property type="term" value="F:calcium ion binding"/>
    <property type="evidence" value="ECO:0007669"/>
    <property type="project" value="InterPro"/>
</dbReference>
<dbReference type="Proteomes" id="UP000548867">
    <property type="component" value="Unassembled WGS sequence"/>
</dbReference>
<evidence type="ECO:0000313" key="3">
    <source>
        <dbReference type="EMBL" id="MBB3957665.1"/>
    </source>
</evidence>
<dbReference type="Pfam" id="PF13499">
    <property type="entry name" value="EF-hand_7"/>
    <property type="match status" value="1"/>
</dbReference>
<dbReference type="PROSITE" id="PS50222">
    <property type="entry name" value="EF_HAND_2"/>
    <property type="match status" value="2"/>
</dbReference>
<dbReference type="EMBL" id="JACIDX010000029">
    <property type="protein sequence ID" value="MBB3957665.1"/>
    <property type="molecule type" value="Genomic_DNA"/>
</dbReference>
<feature type="signal peptide" evidence="1">
    <location>
        <begin position="1"/>
        <end position="18"/>
    </location>
</feature>
<comment type="caution">
    <text evidence="3">The sequence shown here is derived from an EMBL/GenBank/DDBJ whole genome shotgun (WGS) entry which is preliminary data.</text>
</comment>
<sequence length="141" mass="15143">MKTIGLCLGLLIAAPAVAQNMAVDRADLAQRLSQADADGNGQVTRAEFQAYRAGQFTRFDRNGDGFVSADDVPRLLAGHFAPRLQAMRQQFDANHDGRISRDEFVNGPARGFDLADANHDNIVTTAEVQALSDKSKAARGG</sequence>
<dbReference type="InterPro" id="IPR002048">
    <property type="entry name" value="EF_hand_dom"/>
</dbReference>
<evidence type="ECO:0000313" key="4">
    <source>
        <dbReference type="Proteomes" id="UP000548867"/>
    </source>
</evidence>
<dbReference type="Gene3D" id="1.10.238.10">
    <property type="entry name" value="EF-hand"/>
    <property type="match status" value="2"/>
</dbReference>